<dbReference type="PANTHER" id="PTHR12993:SF11">
    <property type="entry name" value="N-ACETYLGLUCOSAMINYL-PHOSPHATIDYLINOSITOL DE-N-ACETYLASE"/>
    <property type="match status" value="1"/>
</dbReference>
<feature type="region of interest" description="Disordered" evidence="2">
    <location>
        <begin position="83"/>
        <end position="103"/>
    </location>
</feature>
<reference evidence="3" key="1">
    <citation type="journal article" date="2010" name="PLoS Genet.">
        <title>The genome of a pathogenic rhodococcus: cooptive virulence underpinned by key gene acquisitions.</title>
        <authorList>
            <person name="Letek M."/>
            <person name="Gonzalez P."/>
            <person name="Macarthur I."/>
            <person name="Rodriguez H."/>
            <person name="Freeman T.C."/>
            <person name="Valero-Rello A."/>
            <person name="Blanco M."/>
            <person name="Buckley T."/>
            <person name="Cherevach I."/>
            <person name="Fahey R."/>
            <person name="Hapeshi A."/>
            <person name="Holdstock J."/>
            <person name="Leadon D."/>
            <person name="Navas J."/>
            <person name="Ocampo A."/>
            <person name="Quail M.A."/>
            <person name="Sanders M."/>
            <person name="Scortti M.M."/>
            <person name="Prescott J.F."/>
            <person name="Fogarty U."/>
            <person name="Meijer W.G."/>
            <person name="Parkhill J."/>
            <person name="Bentley S.D."/>
            <person name="Vazquez-Boland J.A."/>
        </authorList>
    </citation>
    <scope>NUCLEOTIDE SEQUENCE [LARGE SCALE GENOMIC DNA]</scope>
    <source>
        <strain evidence="3 4">103S</strain>
    </source>
</reference>
<evidence type="ECO:0000313" key="3">
    <source>
        <dbReference type="EMBL" id="CBH48238.1"/>
    </source>
</evidence>
<accession>A0A3S5Y6S6</accession>
<organism evidence="3">
    <name type="scientific">Rhodococcus hoagii (strain 103S)</name>
    <name type="common">Rhodococcus equi</name>
    <dbReference type="NCBI Taxonomy" id="685727"/>
    <lineage>
        <taxon>Bacteria</taxon>
        <taxon>Bacillati</taxon>
        <taxon>Actinomycetota</taxon>
        <taxon>Actinomycetes</taxon>
        <taxon>Mycobacteriales</taxon>
        <taxon>Nocardiaceae</taxon>
        <taxon>Prescottella</taxon>
    </lineage>
</organism>
<dbReference type="SUPFAM" id="SSF102588">
    <property type="entry name" value="LmbE-like"/>
    <property type="match status" value="1"/>
</dbReference>
<dbReference type="Pfam" id="PF02585">
    <property type="entry name" value="PIG-L"/>
    <property type="match status" value="1"/>
</dbReference>
<dbReference type="GO" id="GO:0016137">
    <property type="term" value="P:glycoside metabolic process"/>
    <property type="evidence" value="ECO:0007669"/>
    <property type="project" value="UniProtKB-ARBA"/>
</dbReference>
<dbReference type="AlphaFoldDB" id="A0A3S5Y6S6"/>
<feature type="region of interest" description="Disordered" evidence="2">
    <location>
        <begin position="1"/>
        <end position="30"/>
    </location>
</feature>
<gene>
    <name evidence="3" type="ordered locus">REQ_21850</name>
</gene>
<dbReference type="PANTHER" id="PTHR12993">
    <property type="entry name" value="N-ACETYLGLUCOSAMINYL-PHOSPHATIDYLINOSITOL DE-N-ACETYLASE-RELATED"/>
    <property type="match status" value="1"/>
</dbReference>
<dbReference type="GO" id="GO:0016811">
    <property type="term" value="F:hydrolase activity, acting on carbon-nitrogen (but not peptide) bonds, in linear amides"/>
    <property type="evidence" value="ECO:0007669"/>
    <property type="project" value="TreeGrafter"/>
</dbReference>
<sequence>MTTDSHTRSPRAATARFAAEPIESGGTPESVWSGHTAFPHLDVHTCPELLVVAPHPDDEVLGVGALASELAARGVPVSILSVTDGEASHPDSPTVTPTELAERRRTESLRAADRLGLLAATPLGLPDGRVADHETDLATTIAEHLRPGAWCAAPFRHDGHPDHEAAGRAAADAARRSGAVLIEYPVWLWHWSRPGDPSVPWHRARTFHPTRHRQRCKRDAVSEFISQITDLSPAPADRAILPRHVLDRLLRDHETVFVP</sequence>
<dbReference type="InterPro" id="IPR024078">
    <property type="entry name" value="LmbE-like_dom_sf"/>
</dbReference>
<dbReference type="EMBL" id="FN563149">
    <property type="protein sequence ID" value="CBH48238.1"/>
    <property type="molecule type" value="Genomic_DNA"/>
</dbReference>
<dbReference type="InterPro" id="IPR003737">
    <property type="entry name" value="GlcNAc_PI_deacetylase-related"/>
</dbReference>
<dbReference type="Proteomes" id="UP001154400">
    <property type="component" value="Chromosome"/>
</dbReference>
<name>A0A3S5Y6S6_RHOH1</name>
<proteinExistence type="predicted"/>
<dbReference type="RefSeq" id="WP_013415929.1">
    <property type="nucleotide sequence ID" value="NC_014659.1"/>
</dbReference>
<evidence type="ECO:0000256" key="2">
    <source>
        <dbReference type="SAM" id="MobiDB-lite"/>
    </source>
</evidence>
<dbReference type="KEGG" id="req:REQ_21850"/>
<evidence type="ECO:0000256" key="1">
    <source>
        <dbReference type="ARBA" id="ARBA00022833"/>
    </source>
</evidence>
<keyword evidence="1" id="KW-0862">Zinc</keyword>
<evidence type="ECO:0000313" key="4">
    <source>
        <dbReference type="Proteomes" id="UP000006892"/>
    </source>
</evidence>
<protein>
    <submittedName>
        <fullName evidence="3">GPI deacetylase</fullName>
    </submittedName>
</protein>
<dbReference type="Gene3D" id="3.40.50.10320">
    <property type="entry name" value="LmbE-like"/>
    <property type="match status" value="1"/>
</dbReference>